<dbReference type="Gene3D" id="1.10.357.10">
    <property type="entry name" value="Tetracycline Repressor, domain 2"/>
    <property type="match status" value="1"/>
</dbReference>
<evidence type="ECO:0000259" key="5">
    <source>
        <dbReference type="PROSITE" id="PS50977"/>
    </source>
</evidence>
<dbReference type="Pfam" id="PF00440">
    <property type="entry name" value="TetR_N"/>
    <property type="match status" value="1"/>
</dbReference>
<keyword evidence="3" id="KW-0804">Transcription</keyword>
<protein>
    <submittedName>
        <fullName evidence="6">TetR/AcrR family transcriptional regulator</fullName>
    </submittedName>
</protein>
<feature type="domain" description="HTH tetR-type" evidence="5">
    <location>
        <begin position="9"/>
        <end position="69"/>
    </location>
</feature>
<evidence type="ECO:0000256" key="4">
    <source>
        <dbReference type="PROSITE-ProRule" id="PRU00335"/>
    </source>
</evidence>
<dbReference type="Pfam" id="PF02909">
    <property type="entry name" value="TetR_C_1"/>
    <property type="match status" value="1"/>
</dbReference>
<dbReference type="InterPro" id="IPR036271">
    <property type="entry name" value="Tet_transcr_reg_TetR-rel_C_sf"/>
</dbReference>
<dbReference type="Proteomes" id="UP001596138">
    <property type="component" value="Unassembled WGS sequence"/>
</dbReference>
<dbReference type="PANTHER" id="PTHR30055">
    <property type="entry name" value="HTH-TYPE TRANSCRIPTIONAL REGULATOR RUTR"/>
    <property type="match status" value="1"/>
</dbReference>
<keyword evidence="2 4" id="KW-0238">DNA-binding</keyword>
<proteinExistence type="predicted"/>
<dbReference type="SUPFAM" id="SSF46689">
    <property type="entry name" value="Homeodomain-like"/>
    <property type="match status" value="1"/>
</dbReference>
<dbReference type="InterPro" id="IPR009057">
    <property type="entry name" value="Homeodomain-like_sf"/>
</dbReference>
<evidence type="ECO:0000256" key="2">
    <source>
        <dbReference type="ARBA" id="ARBA00023125"/>
    </source>
</evidence>
<gene>
    <name evidence="6" type="ORF">ACFQGU_06795</name>
</gene>
<reference evidence="7" key="1">
    <citation type="journal article" date="2019" name="Int. J. Syst. Evol. Microbiol.">
        <title>The Global Catalogue of Microorganisms (GCM) 10K type strain sequencing project: providing services to taxonomists for standard genome sequencing and annotation.</title>
        <authorList>
            <consortium name="The Broad Institute Genomics Platform"/>
            <consortium name="The Broad Institute Genome Sequencing Center for Infectious Disease"/>
            <person name="Wu L."/>
            <person name="Ma J."/>
        </authorList>
    </citation>
    <scope>NUCLEOTIDE SEQUENCE [LARGE SCALE GENOMIC DNA]</scope>
    <source>
        <strain evidence="7">CGMCC 4.7317</strain>
    </source>
</reference>
<dbReference type="Gene3D" id="1.10.10.60">
    <property type="entry name" value="Homeodomain-like"/>
    <property type="match status" value="1"/>
</dbReference>
<comment type="caution">
    <text evidence="6">The sequence shown here is derived from an EMBL/GenBank/DDBJ whole genome shotgun (WGS) entry which is preliminary data.</text>
</comment>
<evidence type="ECO:0000256" key="1">
    <source>
        <dbReference type="ARBA" id="ARBA00023015"/>
    </source>
</evidence>
<dbReference type="InterPro" id="IPR004111">
    <property type="entry name" value="Repressor_TetR_C"/>
</dbReference>
<name>A0ABW1SZU2_9ACTN</name>
<dbReference type="SUPFAM" id="SSF48498">
    <property type="entry name" value="Tetracyclin repressor-like, C-terminal domain"/>
    <property type="match status" value="1"/>
</dbReference>
<accession>A0ABW1SZU2</accession>
<feature type="DNA-binding region" description="H-T-H motif" evidence="4">
    <location>
        <begin position="32"/>
        <end position="51"/>
    </location>
</feature>
<dbReference type="RefSeq" id="WP_386765005.1">
    <property type="nucleotide sequence ID" value="NZ_JBHSTI010000008.1"/>
</dbReference>
<dbReference type="InterPro" id="IPR050109">
    <property type="entry name" value="HTH-type_TetR-like_transc_reg"/>
</dbReference>
<keyword evidence="1" id="KW-0805">Transcription regulation</keyword>
<dbReference type="PROSITE" id="PS50977">
    <property type="entry name" value="HTH_TETR_2"/>
    <property type="match status" value="1"/>
</dbReference>
<evidence type="ECO:0000313" key="7">
    <source>
        <dbReference type="Proteomes" id="UP001596138"/>
    </source>
</evidence>
<sequence>MTAEAVRGTLSRERVLATAMTVADADGLAAVTMRRVASELGVEAMSLYHHVPSKEQLLDGLADALIVEIAAAAPERDPSADWRTSLRHRCLAAREVVVQHRWGPELIGSRTQVPISLVVHFEAVLATMVDGGLSYHLAHRGLHALGSMVLGYSQELFAVPQGDADPGAEVEAQMAAMADSFPHLTAMVASELHDNSEDPLGWCDSNAEFEFTLDLILDGLARHHDPHA</sequence>
<dbReference type="EMBL" id="JBHSTI010000008">
    <property type="protein sequence ID" value="MFC6237579.1"/>
    <property type="molecule type" value="Genomic_DNA"/>
</dbReference>
<keyword evidence="7" id="KW-1185">Reference proteome</keyword>
<evidence type="ECO:0000313" key="6">
    <source>
        <dbReference type="EMBL" id="MFC6237579.1"/>
    </source>
</evidence>
<evidence type="ECO:0000256" key="3">
    <source>
        <dbReference type="ARBA" id="ARBA00023163"/>
    </source>
</evidence>
<dbReference type="InterPro" id="IPR001647">
    <property type="entry name" value="HTH_TetR"/>
</dbReference>
<dbReference type="PANTHER" id="PTHR30055:SF151">
    <property type="entry name" value="TRANSCRIPTIONAL REGULATORY PROTEIN"/>
    <property type="match status" value="1"/>
</dbReference>
<organism evidence="6 7">
    <name type="scientific">Longivirga aurantiaca</name>
    <dbReference type="NCBI Taxonomy" id="1837743"/>
    <lineage>
        <taxon>Bacteria</taxon>
        <taxon>Bacillati</taxon>
        <taxon>Actinomycetota</taxon>
        <taxon>Actinomycetes</taxon>
        <taxon>Sporichthyales</taxon>
        <taxon>Sporichthyaceae</taxon>
        <taxon>Longivirga</taxon>
    </lineage>
</organism>